<dbReference type="InterPro" id="IPR001005">
    <property type="entry name" value="SANT/Myb"/>
</dbReference>
<dbReference type="VEuPathDB" id="TrichDB:TVAG_247660"/>
<reference evidence="7" key="2">
    <citation type="journal article" date="2007" name="Science">
        <title>Draft genome sequence of the sexually transmitted pathogen Trichomonas vaginalis.</title>
        <authorList>
            <person name="Carlton J.M."/>
            <person name="Hirt R.P."/>
            <person name="Silva J.C."/>
            <person name="Delcher A.L."/>
            <person name="Schatz M."/>
            <person name="Zhao Q."/>
            <person name="Wortman J.R."/>
            <person name="Bidwell S.L."/>
            <person name="Alsmark U.C.M."/>
            <person name="Besteiro S."/>
            <person name="Sicheritz-Ponten T."/>
            <person name="Noel C.J."/>
            <person name="Dacks J.B."/>
            <person name="Foster P.G."/>
            <person name="Simillion C."/>
            <person name="Van de Peer Y."/>
            <person name="Miranda-Saavedra D."/>
            <person name="Barton G.J."/>
            <person name="Westrop G.D."/>
            <person name="Mueller S."/>
            <person name="Dessi D."/>
            <person name="Fiori P.L."/>
            <person name="Ren Q."/>
            <person name="Paulsen I."/>
            <person name="Zhang H."/>
            <person name="Bastida-Corcuera F.D."/>
            <person name="Simoes-Barbosa A."/>
            <person name="Brown M.T."/>
            <person name="Hayes R.D."/>
            <person name="Mukherjee M."/>
            <person name="Okumura C.Y."/>
            <person name="Schneider R."/>
            <person name="Smith A.J."/>
            <person name="Vanacova S."/>
            <person name="Villalvazo M."/>
            <person name="Haas B.J."/>
            <person name="Pertea M."/>
            <person name="Feldblyum T.V."/>
            <person name="Utterback T.R."/>
            <person name="Shu C.L."/>
            <person name="Osoegawa K."/>
            <person name="de Jong P.J."/>
            <person name="Hrdy I."/>
            <person name="Horvathova L."/>
            <person name="Zubacova Z."/>
            <person name="Dolezal P."/>
            <person name="Malik S.B."/>
            <person name="Logsdon J.M. Jr."/>
            <person name="Henze K."/>
            <person name="Gupta A."/>
            <person name="Wang C.C."/>
            <person name="Dunne R.L."/>
            <person name="Upcroft J.A."/>
            <person name="Upcroft P."/>
            <person name="White O."/>
            <person name="Salzberg S.L."/>
            <person name="Tang P."/>
            <person name="Chiu C.-H."/>
            <person name="Lee Y.-S."/>
            <person name="Embley T.M."/>
            <person name="Coombs G.H."/>
            <person name="Mottram J.C."/>
            <person name="Tachezy J."/>
            <person name="Fraser-Liggett C.M."/>
            <person name="Johnson P.J."/>
        </authorList>
    </citation>
    <scope>NUCLEOTIDE SEQUENCE [LARGE SCALE GENOMIC DNA]</scope>
    <source>
        <strain evidence="7">G3</strain>
    </source>
</reference>
<dbReference type="GO" id="GO:0000978">
    <property type="term" value="F:RNA polymerase II cis-regulatory region sequence-specific DNA binding"/>
    <property type="evidence" value="ECO:0000318"/>
    <property type="project" value="GO_Central"/>
</dbReference>
<keyword evidence="2 7" id="KW-0238">DNA-binding</keyword>
<feature type="domain" description="Myb-like" evidence="5">
    <location>
        <begin position="134"/>
        <end position="185"/>
    </location>
</feature>
<gene>
    <name evidence="7" type="ORF">TVAG_247660</name>
</gene>
<protein>
    <submittedName>
        <fullName evidence="7">Myb-like DNA-binding domain containing protein</fullName>
    </submittedName>
</protein>
<sequence>MAEEPSLLNIYDVFLSGYDELKVMKMKEIFYSFIINKTPANELLKQCISVLGTTQPLDNLIKLLEVDSRPIPVSSSSRKKFVNKTFNSWTQYEDQRLLAGIHKFGISDFRLVANFVGNGRTRSQCSQRWNRSLNPTIVKSPWTQEEDIMLMRAVAINRDHSWTKVANEIHGRTDVQCRYRYQLIYQKYPSDLGIKPNEFITQSYGIQIPLPMAQSSENLQEFSNKKNVEMDSYTPLSKNLIDMLKVSTSDPYSLFNICENN</sequence>
<dbReference type="AlphaFoldDB" id="A2GBT9"/>
<dbReference type="PANTHER" id="PTHR46621">
    <property type="entry name" value="SNRNA-ACTIVATING PROTEIN COMPLEX SUBUNIT 4"/>
    <property type="match status" value="1"/>
</dbReference>
<evidence type="ECO:0000256" key="4">
    <source>
        <dbReference type="ARBA" id="ARBA00023242"/>
    </source>
</evidence>
<dbReference type="STRING" id="5722.A2GBT9"/>
<accession>A2GBT9</accession>
<dbReference type="InterPro" id="IPR051575">
    <property type="entry name" value="Myb-like_DNA-bd"/>
</dbReference>
<dbReference type="InterPro" id="IPR009057">
    <property type="entry name" value="Homeodomain-like_sf"/>
</dbReference>
<feature type="domain" description="HTH myb-type" evidence="6">
    <location>
        <begin position="88"/>
        <end position="133"/>
    </location>
</feature>
<dbReference type="PANTHER" id="PTHR46621:SF1">
    <property type="entry name" value="SNRNA-ACTIVATING PROTEIN COMPLEX SUBUNIT 4"/>
    <property type="match status" value="1"/>
</dbReference>
<dbReference type="InterPro" id="IPR017930">
    <property type="entry name" value="Myb_dom"/>
</dbReference>
<dbReference type="EMBL" id="DS114963">
    <property type="protein sequence ID" value="EAX85378.1"/>
    <property type="molecule type" value="Genomic_DNA"/>
</dbReference>
<dbReference type="PROSITE" id="PS51294">
    <property type="entry name" value="HTH_MYB"/>
    <property type="match status" value="2"/>
</dbReference>
<feature type="domain" description="Myb-like" evidence="5">
    <location>
        <begin position="87"/>
        <end position="133"/>
    </location>
</feature>
<feature type="domain" description="HTH myb-type" evidence="6">
    <location>
        <begin position="134"/>
        <end position="182"/>
    </location>
</feature>
<name>A2GBT9_TRIV3</name>
<evidence type="ECO:0000259" key="6">
    <source>
        <dbReference type="PROSITE" id="PS51294"/>
    </source>
</evidence>
<dbReference type="GO" id="GO:0000981">
    <property type="term" value="F:DNA-binding transcription factor activity, RNA polymerase II-specific"/>
    <property type="evidence" value="ECO:0000318"/>
    <property type="project" value="GO_Central"/>
</dbReference>
<dbReference type="InParanoid" id="A2GBT9"/>
<evidence type="ECO:0000313" key="8">
    <source>
        <dbReference type="Proteomes" id="UP000001542"/>
    </source>
</evidence>
<dbReference type="RefSeq" id="XP_001298308.1">
    <property type="nucleotide sequence ID" value="XM_001298307.1"/>
</dbReference>
<evidence type="ECO:0000259" key="5">
    <source>
        <dbReference type="PROSITE" id="PS50090"/>
    </source>
</evidence>
<evidence type="ECO:0000256" key="1">
    <source>
        <dbReference type="ARBA" id="ARBA00023015"/>
    </source>
</evidence>
<dbReference type="GO" id="GO:0005634">
    <property type="term" value="C:nucleus"/>
    <property type="evidence" value="ECO:0000318"/>
    <property type="project" value="GO_Central"/>
</dbReference>
<keyword evidence="1" id="KW-0805">Transcription regulation</keyword>
<dbReference type="eggNOG" id="KOG0048">
    <property type="taxonomic scope" value="Eukaryota"/>
</dbReference>
<keyword evidence="4" id="KW-0539">Nucleus</keyword>
<dbReference type="KEGG" id="tva:4743017"/>
<evidence type="ECO:0000256" key="3">
    <source>
        <dbReference type="ARBA" id="ARBA00023163"/>
    </source>
</evidence>
<evidence type="ECO:0000256" key="2">
    <source>
        <dbReference type="ARBA" id="ARBA00023125"/>
    </source>
</evidence>
<dbReference type="SUPFAM" id="SSF46689">
    <property type="entry name" value="Homeodomain-like"/>
    <property type="match status" value="1"/>
</dbReference>
<dbReference type="SMART" id="SM00717">
    <property type="entry name" value="SANT"/>
    <property type="match status" value="2"/>
</dbReference>
<evidence type="ECO:0000313" key="7">
    <source>
        <dbReference type="EMBL" id="EAX85378.1"/>
    </source>
</evidence>
<dbReference type="SMR" id="A2GBT9"/>
<keyword evidence="8" id="KW-1185">Reference proteome</keyword>
<keyword evidence="3" id="KW-0804">Transcription</keyword>
<dbReference type="Gene3D" id="1.10.10.60">
    <property type="entry name" value="Homeodomain-like"/>
    <property type="match status" value="2"/>
</dbReference>
<proteinExistence type="predicted"/>
<dbReference type="OrthoDB" id="2143914at2759"/>
<dbReference type="Pfam" id="PF13921">
    <property type="entry name" value="Myb_DNA-bind_6"/>
    <property type="match status" value="1"/>
</dbReference>
<dbReference type="GO" id="GO:0006355">
    <property type="term" value="P:regulation of DNA-templated transcription"/>
    <property type="evidence" value="ECO:0000318"/>
    <property type="project" value="GO_Central"/>
</dbReference>
<dbReference type="Proteomes" id="UP000001542">
    <property type="component" value="Unassembled WGS sequence"/>
</dbReference>
<reference evidence="7" key="1">
    <citation type="submission" date="2006-10" db="EMBL/GenBank/DDBJ databases">
        <authorList>
            <person name="Amadeo P."/>
            <person name="Zhao Q."/>
            <person name="Wortman J."/>
            <person name="Fraser-Liggett C."/>
            <person name="Carlton J."/>
        </authorList>
    </citation>
    <scope>NUCLEOTIDE SEQUENCE</scope>
    <source>
        <strain evidence="7">G3</strain>
    </source>
</reference>
<dbReference type="PROSITE" id="PS50090">
    <property type="entry name" value="MYB_LIKE"/>
    <property type="match status" value="2"/>
</dbReference>
<dbReference type="VEuPathDB" id="TrichDB:TVAGG3_0698490"/>
<organism evidence="7 8">
    <name type="scientific">Trichomonas vaginalis (strain ATCC PRA-98 / G3)</name>
    <dbReference type="NCBI Taxonomy" id="412133"/>
    <lineage>
        <taxon>Eukaryota</taxon>
        <taxon>Metamonada</taxon>
        <taxon>Parabasalia</taxon>
        <taxon>Trichomonadida</taxon>
        <taxon>Trichomonadidae</taxon>
        <taxon>Trichomonas</taxon>
    </lineage>
</organism>
<dbReference type="CDD" id="cd00167">
    <property type="entry name" value="SANT"/>
    <property type="match status" value="2"/>
</dbReference>